<dbReference type="SUPFAM" id="SSF53300">
    <property type="entry name" value="vWA-like"/>
    <property type="match status" value="1"/>
</dbReference>
<dbReference type="STRING" id="402881.Plav_0227"/>
<feature type="compositionally biased region" description="Polar residues" evidence="1">
    <location>
        <begin position="268"/>
        <end position="277"/>
    </location>
</feature>
<dbReference type="eggNOG" id="COG4961">
    <property type="taxonomic scope" value="Bacteria"/>
</dbReference>
<dbReference type="InterPro" id="IPR028087">
    <property type="entry name" value="Tad_N"/>
</dbReference>
<dbReference type="Pfam" id="PF13400">
    <property type="entry name" value="Tad"/>
    <property type="match status" value="1"/>
</dbReference>
<protein>
    <submittedName>
        <fullName evidence="4">von Willebrand factor type A</fullName>
    </submittedName>
</protein>
<keyword evidence="2" id="KW-0812">Transmembrane</keyword>
<organism evidence="4 5">
    <name type="scientific">Parvibaculum lavamentivorans (strain DS-1 / DSM 13023 / NCIMB 13966)</name>
    <dbReference type="NCBI Taxonomy" id="402881"/>
    <lineage>
        <taxon>Bacteria</taxon>
        <taxon>Pseudomonadati</taxon>
        <taxon>Pseudomonadota</taxon>
        <taxon>Alphaproteobacteria</taxon>
        <taxon>Hyphomicrobiales</taxon>
        <taxon>Parvibaculaceae</taxon>
        <taxon>Parvibaculum</taxon>
    </lineage>
</organism>
<evidence type="ECO:0000313" key="4">
    <source>
        <dbReference type="EMBL" id="ABS61850.1"/>
    </source>
</evidence>
<dbReference type="eggNOG" id="COG2304">
    <property type="taxonomic scope" value="Bacteria"/>
</dbReference>
<dbReference type="Gene3D" id="3.40.50.410">
    <property type="entry name" value="von Willebrand factor, type A domain"/>
    <property type="match status" value="1"/>
</dbReference>
<evidence type="ECO:0000313" key="5">
    <source>
        <dbReference type="Proteomes" id="UP000006377"/>
    </source>
</evidence>
<dbReference type="HOGENOM" id="CLU_026005_0_0_5"/>
<gene>
    <name evidence="4" type="ordered locus">Plav_0227</name>
</gene>
<keyword evidence="2" id="KW-0472">Membrane</keyword>
<keyword evidence="2" id="KW-1133">Transmembrane helix</keyword>
<sequence length="436" mass="45691">MRRIQKLLGALWQDRRGNFAAIFAIAIIPVVAAAGATVDISRAYIVESRLKAALDASALAVGGATGMTTSQMQAMAQSFFNANYPASKLGVPGTLSVSQSGNVVSLSVHAQLPTTLMGVVGINTLNVSATSQVTRMGKKLEVALVLDNTGSMASGGRMTVLKTAAKNLITTVSAAATNPGDVKVAIVPFNVDVNIGTTNENVSWLHWDEFTPSGGGGNGNGNCNIIQILLGLCNNNNNSNSHAGWEGCVMDRDQNYDAQNTFPPPNPGGSNATRYPASNSDSDNSNCNLQTIMPLSTNWSALNSHIDAMASAGNTNTTIGLAWGWNMLTQGGPLSSAAAPAANLDKVIVFLTDGDNTRNRWSNNSNTINARTTLICNNIKAAGIKVYSVRVIEGNATLIRNCATEPGMYYSVTTASELTSVFASIAQSLSNLRISR</sequence>
<dbReference type="PROSITE" id="PS50234">
    <property type="entry name" value="VWFA"/>
    <property type="match status" value="1"/>
</dbReference>
<evidence type="ECO:0000256" key="1">
    <source>
        <dbReference type="SAM" id="MobiDB-lite"/>
    </source>
</evidence>
<evidence type="ECO:0000256" key="2">
    <source>
        <dbReference type="SAM" id="Phobius"/>
    </source>
</evidence>
<proteinExistence type="predicted"/>
<feature type="domain" description="VWFA" evidence="3">
    <location>
        <begin position="141"/>
        <end position="425"/>
    </location>
</feature>
<dbReference type="EMBL" id="CP000774">
    <property type="protein sequence ID" value="ABS61850.1"/>
    <property type="molecule type" value="Genomic_DNA"/>
</dbReference>
<feature type="transmembrane region" description="Helical" evidence="2">
    <location>
        <begin position="20"/>
        <end position="38"/>
    </location>
</feature>
<dbReference type="KEGG" id="pla:Plav_0227"/>
<dbReference type="RefSeq" id="WP_011995141.1">
    <property type="nucleotide sequence ID" value="NC_009719.1"/>
</dbReference>
<accession>A7HPL7</accession>
<dbReference type="Proteomes" id="UP000006377">
    <property type="component" value="Chromosome"/>
</dbReference>
<name>A7HPL7_PARL1</name>
<reference evidence="4 5" key="1">
    <citation type="journal article" date="2011" name="Stand. Genomic Sci.">
        <title>Complete genome sequence of Parvibaculum lavamentivorans type strain (DS-1(T)).</title>
        <authorList>
            <person name="Schleheck D."/>
            <person name="Weiss M."/>
            <person name="Pitluck S."/>
            <person name="Bruce D."/>
            <person name="Land M.L."/>
            <person name="Han S."/>
            <person name="Saunders E."/>
            <person name="Tapia R."/>
            <person name="Detter C."/>
            <person name="Brettin T."/>
            <person name="Han J."/>
            <person name="Woyke T."/>
            <person name="Goodwin L."/>
            <person name="Pennacchio L."/>
            <person name="Nolan M."/>
            <person name="Cook A.M."/>
            <person name="Kjelleberg S."/>
            <person name="Thomas T."/>
        </authorList>
    </citation>
    <scope>NUCLEOTIDE SEQUENCE [LARGE SCALE GENOMIC DNA]</scope>
    <source>
        <strain evidence="5">DS-1 / DSM 13023 / NCIMB 13966</strain>
    </source>
</reference>
<dbReference type="OrthoDB" id="7522752at2"/>
<dbReference type="InterPro" id="IPR002035">
    <property type="entry name" value="VWF_A"/>
</dbReference>
<feature type="region of interest" description="Disordered" evidence="1">
    <location>
        <begin position="255"/>
        <end position="283"/>
    </location>
</feature>
<dbReference type="InterPro" id="IPR036465">
    <property type="entry name" value="vWFA_dom_sf"/>
</dbReference>
<dbReference type="AlphaFoldDB" id="A7HPL7"/>
<keyword evidence="5" id="KW-1185">Reference proteome</keyword>
<dbReference type="Pfam" id="PF00092">
    <property type="entry name" value="VWA"/>
    <property type="match status" value="1"/>
</dbReference>
<evidence type="ECO:0000259" key="3">
    <source>
        <dbReference type="PROSITE" id="PS50234"/>
    </source>
</evidence>